<evidence type="ECO:0000256" key="7">
    <source>
        <dbReference type="ARBA" id="ARBA00023027"/>
    </source>
</evidence>
<reference evidence="11" key="1">
    <citation type="submission" date="2018-05" db="EMBL/GenBank/DDBJ databases">
        <authorList>
            <person name="Lanie J.A."/>
            <person name="Ng W.-L."/>
            <person name="Kazmierczak K.M."/>
            <person name="Andrzejewski T.M."/>
            <person name="Davidsen T.M."/>
            <person name="Wayne K.J."/>
            <person name="Tettelin H."/>
            <person name="Glass J.I."/>
            <person name="Rusch D."/>
            <person name="Podicherti R."/>
            <person name="Tsui H.-C.T."/>
            <person name="Winkler M.E."/>
        </authorList>
    </citation>
    <scope>NUCLEOTIDE SEQUENCE</scope>
</reference>
<dbReference type="Pfam" id="PF00389">
    <property type="entry name" value="2-Hacid_dh"/>
    <property type="match status" value="1"/>
</dbReference>
<dbReference type="InterPro" id="IPR002912">
    <property type="entry name" value="ACT_dom"/>
</dbReference>
<dbReference type="UniPathway" id="UPA00135">
    <property type="reaction ID" value="UER00196"/>
</dbReference>
<dbReference type="GO" id="GO:0051287">
    <property type="term" value="F:NAD binding"/>
    <property type="evidence" value="ECO:0007669"/>
    <property type="project" value="InterPro"/>
</dbReference>
<comment type="similarity">
    <text evidence="2">Belongs to the D-isomer specific 2-hydroxyacid dehydrogenase family.</text>
</comment>
<dbReference type="PROSITE" id="PS00671">
    <property type="entry name" value="D_2_HYDROXYACID_DH_3"/>
    <property type="match status" value="1"/>
</dbReference>
<dbReference type="SUPFAM" id="SSF55021">
    <property type="entry name" value="ACT-like"/>
    <property type="match status" value="1"/>
</dbReference>
<protein>
    <recommendedName>
        <fullName evidence="4">D-3-phosphoglycerate dehydrogenase</fullName>
        <ecNumber evidence="3">1.1.1.95</ecNumber>
    </recommendedName>
</protein>
<evidence type="ECO:0000256" key="8">
    <source>
        <dbReference type="ARBA" id="ARBA00023299"/>
    </source>
</evidence>
<organism evidence="11">
    <name type="scientific">marine metagenome</name>
    <dbReference type="NCBI Taxonomy" id="408172"/>
    <lineage>
        <taxon>unclassified sequences</taxon>
        <taxon>metagenomes</taxon>
        <taxon>ecological metagenomes</taxon>
    </lineage>
</organism>
<accession>A0A381PUT9</accession>
<evidence type="ECO:0000256" key="5">
    <source>
        <dbReference type="ARBA" id="ARBA00022605"/>
    </source>
</evidence>
<dbReference type="FunFam" id="3.40.50.720:FF:000021">
    <property type="entry name" value="D-3-phosphoglycerate dehydrogenase"/>
    <property type="match status" value="1"/>
</dbReference>
<dbReference type="GO" id="GO:0006564">
    <property type="term" value="P:L-serine biosynthetic process"/>
    <property type="evidence" value="ECO:0007669"/>
    <property type="project" value="UniProtKB-KW"/>
</dbReference>
<feature type="domain" description="ACT" evidence="10">
    <location>
        <begin position="452"/>
        <end position="524"/>
    </location>
</feature>
<dbReference type="InterPro" id="IPR045865">
    <property type="entry name" value="ACT-like_dom_sf"/>
</dbReference>
<dbReference type="PANTHER" id="PTHR42789:SF1">
    <property type="entry name" value="D-ISOMER SPECIFIC 2-HYDROXYACID DEHYDROGENASE FAMILY PROTEIN (AFU_ORTHOLOGUE AFUA_6G10090)"/>
    <property type="match status" value="1"/>
</dbReference>
<dbReference type="Gene3D" id="3.40.50.720">
    <property type="entry name" value="NAD(P)-binding Rossmann-like Domain"/>
    <property type="match status" value="2"/>
</dbReference>
<dbReference type="InterPro" id="IPR029752">
    <property type="entry name" value="D-isomer_DH_CS1"/>
</dbReference>
<gene>
    <name evidence="11" type="ORF">METZ01_LOCUS23534</name>
</gene>
<dbReference type="SUPFAM" id="SSF143548">
    <property type="entry name" value="Serine metabolism enzymes domain"/>
    <property type="match status" value="1"/>
</dbReference>
<dbReference type="Gene3D" id="3.30.1330.90">
    <property type="entry name" value="D-3-phosphoglycerate dehydrogenase, domain 3"/>
    <property type="match status" value="1"/>
</dbReference>
<keyword evidence="7" id="KW-0520">NAD</keyword>
<dbReference type="InterPro" id="IPR006140">
    <property type="entry name" value="D-isomer_DH_NAD-bd"/>
</dbReference>
<evidence type="ECO:0000256" key="6">
    <source>
        <dbReference type="ARBA" id="ARBA00023002"/>
    </source>
</evidence>
<dbReference type="PROSITE" id="PS51671">
    <property type="entry name" value="ACT"/>
    <property type="match status" value="1"/>
</dbReference>
<keyword evidence="8" id="KW-0718">Serine biosynthesis</keyword>
<dbReference type="Pfam" id="PF02826">
    <property type="entry name" value="2-Hacid_dh_C"/>
    <property type="match status" value="1"/>
</dbReference>
<evidence type="ECO:0000256" key="4">
    <source>
        <dbReference type="ARBA" id="ARBA00021582"/>
    </source>
</evidence>
<dbReference type="PROSITE" id="PS00065">
    <property type="entry name" value="D_2_HYDROXYACID_DH_1"/>
    <property type="match status" value="1"/>
</dbReference>
<dbReference type="PANTHER" id="PTHR42789">
    <property type="entry name" value="D-ISOMER SPECIFIC 2-HYDROXYACID DEHYDROGENASE FAMILY PROTEIN (AFU_ORTHOLOGUE AFUA_6G10090)"/>
    <property type="match status" value="1"/>
</dbReference>
<dbReference type="InterPro" id="IPR036291">
    <property type="entry name" value="NAD(P)-bd_dom_sf"/>
</dbReference>
<evidence type="ECO:0000256" key="3">
    <source>
        <dbReference type="ARBA" id="ARBA00013143"/>
    </source>
</evidence>
<dbReference type="GO" id="GO:0004617">
    <property type="term" value="F:phosphoglycerate dehydrogenase activity"/>
    <property type="evidence" value="ECO:0007669"/>
    <property type="project" value="UniProtKB-EC"/>
</dbReference>
<sequence>MKILVSDPITEAGLAILKDADLDVVYLPEADPEEKRRAAENIHGWIVRSGTKVSAEAINSAKHLTVIGRAGVGIDNIDLNAATRKGVVVMNTPDVNTISAAEHTIAMMLTLSRNIHMGHGGLEKGEWNRHQLVGTELKNKILGVVGLGKIGRQVLERCQSFGMQILGYDPYVSQDQFNEDEVKIVDLDTLTTAADYITVHVPITDATRNLFNYERLTQMKNTSRIINVARGGIINELDLAKVLKENKIAGAAIDVFESEPIDDTHPLVGLPNIVLTPHLGASTREAKEGVSMAVCAQVRDYLLHEKLDNAVNMRLSDLSILKEIQPYLDLSDLLGQLHAQLADGPIHDVVLQCSGAMEDTRPISLAFLKGLLETRVPERINYINAEAMAKELGVNLQISYTNTETNYTNLISTIVSVNGQKQRLDGSVFDQSRPRLVNVNGYDMEVMPQGTMLFIENRDMPGVIGHVGSFLGTENINIAAYFLSRTDEDELAFSVVRVDSQLSETQLTGLSEIEHIQSVKQIHVAR</sequence>
<dbReference type="InterPro" id="IPR006236">
    <property type="entry name" value="PGDH"/>
</dbReference>
<comment type="catalytic activity">
    <reaction evidence="9">
        <text>(2R)-3-phosphoglycerate + NAD(+) = 3-phosphooxypyruvate + NADH + H(+)</text>
        <dbReference type="Rhea" id="RHEA:12641"/>
        <dbReference type="ChEBI" id="CHEBI:15378"/>
        <dbReference type="ChEBI" id="CHEBI:18110"/>
        <dbReference type="ChEBI" id="CHEBI:57540"/>
        <dbReference type="ChEBI" id="CHEBI:57945"/>
        <dbReference type="ChEBI" id="CHEBI:58272"/>
        <dbReference type="EC" id="1.1.1.95"/>
    </reaction>
</comment>
<dbReference type="EMBL" id="UINC01001098">
    <property type="protein sequence ID" value="SUZ70680.1"/>
    <property type="molecule type" value="Genomic_DNA"/>
</dbReference>
<evidence type="ECO:0000256" key="9">
    <source>
        <dbReference type="ARBA" id="ARBA00048731"/>
    </source>
</evidence>
<evidence type="ECO:0000256" key="1">
    <source>
        <dbReference type="ARBA" id="ARBA00005216"/>
    </source>
</evidence>
<dbReference type="NCBIfam" id="TIGR01327">
    <property type="entry name" value="PGDH"/>
    <property type="match status" value="1"/>
</dbReference>
<dbReference type="InterPro" id="IPR029753">
    <property type="entry name" value="D-isomer_DH_CS"/>
</dbReference>
<evidence type="ECO:0000259" key="10">
    <source>
        <dbReference type="PROSITE" id="PS51671"/>
    </source>
</evidence>
<dbReference type="SUPFAM" id="SSF51735">
    <property type="entry name" value="NAD(P)-binding Rossmann-fold domains"/>
    <property type="match status" value="1"/>
</dbReference>
<dbReference type="EC" id="1.1.1.95" evidence="3"/>
<evidence type="ECO:0000313" key="11">
    <source>
        <dbReference type="EMBL" id="SUZ70680.1"/>
    </source>
</evidence>
<dbReference type="InterPro" id="IPR029009">
    <property type="entry name" value="ASB_dom_sf"/>
</dbReference>
<evidence type="ECO:0000256" key="2">
    <source>
        <dbReference type="ARBA" id="ARBA00005854"/>
    </source>
</evidence>
<dbReference type="Gene3D" id="3.30.70.260">
    <property type="match status" value="1"/>
</dbReference>
<dbReference type="InterPro" id="IPR006139">
    <property type="entry name" value="D-isomer_2_OHA_DH_cat_dom"/>
</dbReference>
<proteinExistence type="inferred from homology"/>
<dbReference type="AlphaFoldDB" id="A0A381PUT9"/>
<dbReference type="SUPFAM" id="SSF52283">
    <property type="entry name" value="Formate/glycerate dehydrogenase catalytic domain-like"/>
    <property type="match status" value="1"/>
</dbReference>
<name>A0A381PUT9_9ZZZZ</name>
<dbReference type="Pfam" id="PF19304">
    <property type="entry name" value="PGDH_inter"/>
    <property type="match status" value="1"/>
</dbReference>
<comment type="pathway">
    <text evidence="1">Amino-acid biosynthesis; L-serine biosynthesis; L-serine from 3-phospho-D-glycerate: step 1/3.</text>
</comment>
<dbReference type="CDD" id="cd04902">
    <property type="entry name" value="ACT_3PGDH-xct"/>
    <property type="match status" value="1"/>
</dbReference>
<dbReference type="CDD" id="cd12173">
    <property type="entry name" value="PGDH_4"/>
    <property type="match status" value="1"/>
</dbReference>
<dbReference type="InterPro" id="IPR050857">
    <property type="entry name" value="D-2-hydroxyacid_DH"/>
</dbReference>
<keyword evidence="5" id="KW-0028">Amino-acid biosynthesis</keyword>
<keyword evidence="6" id="KW-0560">Oxidoreductase</keyword>
<dbReference type="InterPro" id="IPR045626">
    <property type="entry name" value="PGDH_ASB_dom"/>
</dbReference>